<keyword evidence="5" id="KW-0472">Membrane</keyword>
<keyword evidence="4" id="KW-1133">Transmembrane helix</keyword>
<evidence type="ECO:0000256" key="3">
    <source>
        <dbReference type="ARBA" id="ARBA00022692"/>
    </source>
</evidence>
<dbReference type="AlphaFoldDB" id="A0A7S3T3N3"/>
<dbReference type="EMBL" id="HBIR01040596">
    <property type="protein sequence ID" value="CAE0572945.1"/>
    <property type="molecule type" value="Transcribed_RNA"/>
</dbReference>
<sequence>MRSGGGMAPQVMKLYVVFSSLEIFDKLCSSFGQDILEALYASASSHARGWRGEMALDLLVAYGYLTAHTLVLFYQAVALSVAINSNSNVLLTLLISNNFTELKTNVFKRCEAENLFQVSCADAVERFNLSMYLLIVLVQFVFVQKEELTAARLHEVSHAFLMICVCEIMVDWIKHAFVTKFNRMRPDVYAKFTRILCADTAASATTQEPLANVAARMGFVPLPLFCLAIRVFGNEALPTLAITVPGKALHVHAYQLTLRSSRPSRSTTRRARCCCCSPGSSSARSSCSSPSPCSASPLSTSSGRAEARRSRKRPRR</sequence>
<gene>
    <name evidence="7" type="ORF">EHUX00137_LOCUS31669</name>
</gene>
<dbReference type="InterPro" id="IPR008010">
    <property type="entry name" value="Tatp1"/>
</dbReference>
<dbReference type="Pfam" id="PF05346">
    <property type="entry name" value="DUF747"/>
    <property type="match status" value="1"/>
</dbReference>
<organism evidence="7">
    <name type="scientific">Emiliania huxleyi</name>
    <name type="common">Coccolithophore</name>
    <name type="synonym">Pontosphaera huxleyi</name>
    <dbReference type="NCBI Taxonomy" id="2903"/>
    <lineage>
        <taxon>Eukaryota</taxon>
        <taxon>Haptista</taxon>
        <taxon>Haptophyta</taxon>
        <taxon>Prymnesiophyceae</taxon>
        <taxon>Isochrysidales</taxon>
        <taxon>Noelaerhabdaceae</taxon>
        <taxon>Emiliania</taxon>
    </lineage>
</organism>
<protein>
    <submittedName>
        <fullName evidence="7">Uncharacterized protein</fullName>
    </submittedName>
</protein>
<name>A0A7S3T3N3_EMIHU</name>
<keyword evidence="3" id="KW-0812">Transmembrane</keyword>
<evidence type="ECO:0000256" key="6">
    <source>
        <dbReference type="SAM" id="MobiDB-lite"/>
    </source>
</evidence>
<comment type="similarity">
    <text evidence="2">Belongs to the TAPT1 family.</text>
</comment>
<evidence type="ECO:0000256" key="4">
    <source>
        <dbReference type="ARBA" id="ARBA00022989"/>
    </source>
</evidence>
<accession>A0A7S3T3N3</accession>
<dbReference type="GO" id="GO:0005789">
    <property type="term" value="C:endoplasmic reticulum membrane"/>
    <property type="evidence" value="ECO:0007669"/>
    <property type="project" value="TreeGrafter"/>
</dbReference>
<evidence type="ECO:0000256" key="2">
    <source>
        <dbReference type="ARBA" id="ARBA00008803"/>
    </source>
</evidence>
<dbReference type="PANTHER" id="PTHR13317:SF4">
    <property type="entry name" value="TRANSMEMBRANE ANTERIOR POSTERIOR TRANSFORMATION PROTEIN 1 HOMOLOG"/>
    <property type="match status" value="1"/>
</dbReference>
<feature type="compositionally biased region" description="Low complexity" evidence="6">
    <location>
        <begin position="278"/>
        <end position="304"/>
    </location>
</feature>
<reference evidence="7" key="1">
    <citation type="submission" date="2021-01" db="EMBL/GenBank/DDBJ databases">
        <authorList>
            <person name="Corre E."/>
            <person name="Pelletier E."/>
            <person name="Niang G."/>
            <person name="Scheremetjew M."/>
            <person name="Finn R."/>
            <person name="Kale V."/>
            <person name="Holt S."/>
            <person name="Cochrane G."/>
            <person name="Meng A."/>
            <person name="Brown T."/>
            <person name="Cohen L."/>
        </authorList>
    </citation>
    <scope>NUCLEOTIDE SEQUENCE</scope>
    <source>
        <strain evidence="7">379</strain>
    </source>
</reference>
<dbReference type="PANTHER" id="PTHR13317">
    <property type="entry name" value="TRANSMEMBRANE ANTERIOR POSTERIOR TRANSFORMATION PROTEIN 1 HOMOLOG"/>
    <property type="match status" value="1"/>
</dbReference>
<proteinExistence type="inferred from homology"/>
<evidence type="ECO:0000313" key="7">
    <source>
        <dbReference type="EMBL" id="CAE0572945.1"/>
    </source>
</evidence>
<comment type="subcellular location">
    <subcellularLocation>
        <location evidence="1">Membrane</location>
        <topology evidence="1">Multi-pass membrane protein</topology>
    </subcellularLocation>
</comment>
<evidence type="ECO:0000256" key="5">
    <source>
        <dbReference type="ARBA" id="ARBA00023136"/>
    </source>
</evidence>
<evidence type="ECO:0000256" key="1">
    <source>
        <dbReference type="ARBA" id="ARBA00004141"/>
    </source>
</evidence>
<feature type="region of interest" description="Disordered" evidence="6">
    <location>
        <begin position="277"/>
        <end position="316"/>
    </location>
</feature>